<dbReference type="EMBL" id="KQ947414">
    <property type="protein sequence ID" value="KUJ17509.1"/>
    <property type="molecule type" value="Genomic_DNA"/>
</dbReference>
<dbReference type="KEGG" id="psco:LY89DRAFT_733355"/>
<dbReference type="GeneID" id="28829515"/>
<evidence type="ECO:0000256" key="1">
    <source>
        <dbReference type="SAM" id="MobiDB-lite"/>
    </source>
</evidence>
<accession>A0A194XBG8</accession>
<feature type="region of interest" description="Disordered" evidence="1">
    <location>
        <begin position="21"/>
        <end position="50"/>
    </location>
</feature>
<organism evidence="2 3">
    <name type="scientific">Mollisia scopiformis</name>
    <name type="common">Conifer needle endophyte fungus</name>
    <name type="synonym">Phialocephala scopiformis</name>
    <dbReference type="NCBI Taxonomy" id="149040"/>
    <lineage>
        <taxon>Eukaryota</taxon>
        <taxon>Fungi</taxon>
        <taxon>Dikarya</taxon>
        <taxon>Ascomycota</taxon>
        <taxon>Pezizomycotina</taxon>
        <taxon>Leotiomycetes</taxon>
        <taxon>Helotiales</taxon>
        <taxon>Mollisiaceae</taxon>
        <taxon>Mollisia</taxon>
    </lineage>
</organism>
<protein>
    <submittedName>
        <fullName evidence="2">Uncharacterized protein</fullName>
    </submittedName>
</protein>
<evidence type="ECO:0000313" key="3">
    <source>
        <dbReference type="Proteomes" id="UP000070700"/>
    </source>
</evidence>
<proteinExistence type="predicted"/>
<dbReference type="AlphaFoldDB" id="A0A194XBG8"/>
<feature type="compositionally biased region" description="Basic and acidic residues" evidence="1">
    <location>
        <begin position="22"/>
        <end position="42"/>
    </location>
</feature>
<keyword evidence="3" id="KW-1185">Reference proteome</keyword>
<dbReference type="Proteomes" id="UP000070700">
    <property type="component" value="Unassembled WGS sequence"/>
</dbReference>
<name>A0A194XBG8_MOLSC</name>
<sequence>MADSQKIEKGIQVEVQKSLKGKGKEIAREEVDVEDFNDKESAPAKTSIADSQPDLASKINAPITKAASWVDGLTIDEFSSYTKITGMYMYKKAKPNFYGAIKEDTVWLEINGKRDWKSYIQRQIPIAQIEKERQVDVLKEHCASKYLPQSEEKPLLKLKLLDYYIQRLLREMTTYSKQRGLADTDKNVLKKEAEYHVEEAAKAKRRIWEDYVDA</sequence>
<reference evidence="2 3" key="1">
    <citation type="submission" date="2015-10" db="EMBL/GenBank/DDBJ databases">
        <title>Full genome of DAOMC 229536 Phialocephala scopiformis, a fungal endophyte of spruce producing the potent anti-insectan compound rugulosin.</title>
        <authorList>
            <consortium name="DOE Joint Genome Institute"/>
            <person name="Walker A.K."/>
            <person name="Frasz S.L."/>
            <person name="Seifert K.A."/>
            <person name="Miller J.D."/>
            <person name="Mondo S.J."/>
            <person name="Labutti K."/>
            <person name="Lipzen A."/>
            <person name="Dockter R."/>
            <person name="Kennedy M."/>
            <person name="Grigoriev I.V."/>
            <person name="Spatafora J.W."/>
        </authorList>
    </citation>
    <scope>NUCLEOTIDE SEQUENCE [LARGE SCALE GENOMIC DNA]</scope>
    <source>
        <strain evidence="2 3">CBS 120377</strain>
    </source>
</reference>
<gene>
    <name evidence="2" type="ORF">LY89DRAFT_733355</name>
</gene>
<evidence type="ECO:0000313" key="2">
    <source>
        <dbReference type="EMBL" id="KUJ17509.1"/>
    </source>
</evidence>
<dbReference type="RefSeq" id="XP_018071864.1">
    <property type="nucleotide sequence ID" value="XM_018219789.1"/>
</dbReference>
<dbReference type="InParanoid" id="A0A194XBG8"/>